<dbReference type="InterPro" id="IPR036179">
    <property type="entry name" value="Ig-like_dom_sf"/>
</dbReference>
<evidence type="ECO:0000256" key="1">
    <source>
        <dbReference type="ARBA" id="ARBA00004496"/>
    </source>
</evidence>
<dbReference type="GO" id="GO:0050808">
    <property type="term" value="P:synapse organization"/>
    <property type="evidence" value="ECO:0007669"/>
    <property type="project" value="TreeGrafter"/>
</dbReference>
<dbReference type="GO" id="GO:0005886">
    <property type="term" value="C:plasma membrane"/>
    <property type="evidence" value="ECO:0007669"/>
    <property type="project" value="TreeGrafter"/>
</dbReference>
<dbReference type="PANTHER" id="PTHR45080">
    <property type="entry name" value="CONTACTIN 5"/>
    <property type="match status" value="1"/>
</dbReference>
<feature type="non-terminal residue" evidence="7">
    <location>
        <position position="177"/>
    </location>
</feature>
<dbReference type="InterPro" id="IPR050958">
    <property type="entry name" value="Cell_Adh-Cytoskel_Orgn"/>
</dbReference>
<dbReference type="InterPro" id="IPR013783">
    <property type="entry name" value="Ig-like_fold"/>
</dbReference>
<dbReference type="Gene3D" id="2.60.40.10">
    <property type="entry name" value="Immunoglobulins"/>
    <property type="match status" value="2"/>
</dbReference>
<evidence type="ECO:0000256" key="5">
    <source>
        <dbReference type="ARBA" id="ARBA00023319"/>
    </source>
</evidence>
<dbReference type="GO" id="GO:0005737">
    <property type="term" value="C:cytoplasm"/>
    <property type="evidence" value="ECO:0007669"/>
    <property type="project" value="UniProtKB-SubCell"/>
</dbReference>
<dbReference type="GO" id="GO:0007156">
    <property type="term" value="P:homophilic cell adhesion via plasma membrane adhesion molecules"/>
    <property type="evidence" value="ECO:0007669"/>
    <property type="project" value="TreeGrafter"/>
</dbReference>
<sequence length="177" mass="19466">YYEETEITEKTTQYKKVIEENGSTLIIKKVTEELSGKYSCEAFNALGKTKSTGVLSVLAPPKFKAGLSDKEVNEGQNIEVEVKISGVPQPTLQWTRNREDITVDKTIKLVKVDSETERIVIKNVTRTHAGEYEVVARNRLGQATSSGKITVNLCFGMRSAFGAFPIVDAAADGPRPL</sequence>
<dbReference type="SMART" id="SM00409">
    <property type="entry name" value="IG"/>
    <property type="match status" value="2"/>
</dbReference>
<dbReference type="EMBL" id="CAJPEV010005775">
    <property type="protein sequence ID" value="CAG0903506.1"/>
    <property type="molecule type" value="Genomic_DNA"/>
</dbReference>
<dbReference type="SUPFAM" id="SSF48726">
    <property type="entry name" value="Immunoglobulin"/>
    <property type="match status" value="2"/>
</dbReference>
<evidence type="ECO:0000259" key="6">
    <source>
        <dbReference type="PROSITE" id="PS50835"/>
    </source>
</evidence>
<keyword evidence="3" id="KW-0732">Signal</keyword>
<comment type="subcellular location">
    <subcellularLocation>
        <location evidence="1">Cytoplasm</location>
    </subcellularLocation>
</comment>
<reference evidence="7" key="1">
    <citation type="submission" date="2020-11" db="EMBL/GenBank/DDBJ databases">
        <authorList>
            <person name="Tran Van P."/>
        </authorList>
    </citation>
    <scope>NUCLEOTIDE SEQUENCE</scope>
</reference>
<evidence type="ECO:0000256" key="2">
    <source>
        <dbReference type="ARBA" id="ARBA00022490"/>
    </source>
</evidence>
<dbReference type="Proteomes" id="UP000677054">
    <property type="component" value="Unassembled WGS sequence"/>
</dbReference>
<keyword evidence="4" id="KW-1015">Disulfide bond</keyword>
<dbReference type="OrthoDB" id="6371610at2759"/>
<keyword evidence="2" id="KW-0963">Cytoplasm</keyword>
<evidence type="ECO:0000256" key="3">
    <source>
        <dbReference type="ARBA" id="ARBA00022729"/>
    </source>
</evidence>
<gene>
    <name evidence="7" type="ORF">DSTB1V02_LOCUS13148</name>
</gene>
<proteinExistence type="predicted"/>
<dbReference type="GO" id="GO:0030424">
    <property type="term" value="C:axon"/>
    <property type="evidence" value="ECO:0007669"/>
    <property type="project" value="TreeGrafter"/>
</dbReference>
<dbReference type="PANTHER" id="PTHR45080:SF8">
    <property type="entry name" value="IG-LIKE DOMAIN-CONTAINING PROTEIN"/>
    <property type="match status" value="1"/>
</dbReference>
<evidence type="ECO:0000313" key="8">
    <source>
        <dbReference type="Proteomes" id="UP000677054"/>
    </source>
</evidence>
<keyword evidence="8" id="KW-1185">Reference proteome</keyword>
<accession>A0A7R9FSD2</accession>
<dbReference type="InterPro" id="IPR013098">
    <property type="entry name" value="Ig_I-set"/>
</dbReference>
<organism evidence="7">
    <name type="scientific">Darwinula stevensoni</name>
    <dbReference type="NCBI Taxonomy" id="69355"/>
    <lineage>
        <taxon>Eukaryota</taxon>
        <taxon>Metazoa</taxon>
        <taxon>Ecdysozoa</taxon>
        <taxon>Arthropoda</taxon>
        <taxon>Crustacea</taxon>
        <taxon>Oligostraca</taxon>
        <taxon>Ostracoda</taxon>
        <taxon>Podocopa</taxon>
        <taxon>Podocopida</taxon>
        <taxon>Darwinulocopina</taxon>
        <taxon>Darwinuloidea</taxon>
        <taxon>Darwinulidae</taxon>
        <taxon>Darwinula</taxon>
    </lineage>
</organism>
<dbReference type="GO" id="GO:0043025">
    <property type="term" value="C:neuronal cell body"/>
    <property type="evidence" value="ECO:0007669"/>
    <property type="project" value="TreeGrafter"/>
</dbReference>
<dbReference type="PROSITE" id="PS50835">
    <property type="entry name" value="IG_LIKE"/>
    <property type="match status" value="2"/>
</dbReference>
<name>A0A7R9FSD2_9CRUS</name>
<dbReference type="EMBL" id="LR905292">
    <property type="protein sequence ID" value="CAD7253398.1"/>
    <property type="molecule type" value="Genomic_DNA"/>
</dbReference>
<dbReference type="FunFam" id="2.60.40.10:FF:000425">
    <property type="entry name" value="Myosin light chain kinase"/>
    <property type="match status" value="1"/>
</dbReference>
<dbReference type="Pfam" id="PF07679">
    <property type="entry name" value="I-set"/>
    <property type="match status" value="2"/>
</dbReference>
<protein>
    <recommendedName>
        <fullName evidence="6">Ig-like domain-containing protein</fullName>
    </recommendedName>
</protein>
<feature type="domain" description="Ig-like" evidence="6">
    <location>
        <begin position="1"/>
        <end position="56"/>
    </location>
</feature>
<evidence type="ECO:0000256" key="4">
    <source>
        <dbReference type="ARBA" id="ARBA00023157"/>
    </source>
</evidence>
<dbReference type="GO" id="GO:0008046">
    <property type="term" value="F:axon guidance receptor activity"/>
    <property type="evidence" value="ECO:0007669"/>
    <property type="project" value="TreeGrafter"/>
</dbReference>
<dbReference type="InterPro" id="IPR003599">
    <property type="entry name" value="Ig_sub"/>
</dbReference>
<dbReference type="InterPro" id="IPR007110">
    <property type="entry name" value="Ig-like_dom"/>
</dbReference>
<evidence type="ECO:0000313" key="7">
    <source>
        <dbReference type="EMBL" id="CAD7253398.1"/>
    </source>
</evidence>
<feature type="domain" description="Ig-like" evidence="6">
    <location>
        <begin position="61"/>
        <end position="150"/>
    </location>
</feature>
<dbReference type="AlphaFoldDB" id="A0A7R9FSD2"/>
<keyword evidence="5" id="KW-0393">Immunoglobulin domain</keyword>